<dbReference type="InterPro" id="IPR017850">
    <property type="entry name" value="Alkaline_phosphatase_core_sf"/>
</dbReference>
<evidence type="ECO:0000256" key="1">
    <source>
        <dbReference type="ARBA" id="ARBA00009717"/>
    </source>
</evidence>
<feature type="domain" description="Bacterial phospholipase C C-terminal" evidence="4">
    <location>
        <begin position="513"/>
        <end position="599"/>
    </location>
</feature>
<comment type="caution">
    <text evidence="5">The sequence shown here is derived from an EMBL/GenBank/DDBJ whole genome shotgun (WGS) entry which is preliminary data.</text>
</comment>
<dbReference type="EMBL" id="JAMZDE010000001">
    <property type="protein sequence ID" value="MCP1338402.1"/>
    <property type="molecule type" value="Genomic_DNA"/>
</dbReference>
<name>A0A9X2FTQ2_9GAMM</name>
<evidence type="ECO:0000313" key="6">
    <source>
        <dbReference type="Proteomes" id="UP001139474"/>
    </source>
</evidence>
<reference evidence="5" key="1">
    <citation type="submission" date="2022-06" db="EMBL/GenBank/DDBJ databases">
        <title>Idiomarina rhizosphaerae M1R2S28.</title>
        <authorList>
            <person name="Sun J.-Q."/>
            <person name="Li L.-F."/>
        </authorList>
    </citation>
    <scope>NUCLEOTIDE SEQUENCE</scope>
    <source>
        <strain evidence="5">M1R2S28</strain>
    </source>
</reference>
<dbReference type="PROSITE" id="PS51318">
    <property type="entry name" value="TAT"/>
    <property type="match status" value="1"/>
</dbReference>
<dbReference type="InterPro" id="IPR006311">
    <property type="entry name" value="TAT_signal"/>
</dbReference>
<dbReference type="NCBIfam" id="TIGR03396">
    <property type="entry name" value="PC_PLC"/>
    <property type="match status" value="1"/>
</dbReference>
<keyword evidence="3" id="KW-0378">Hydrolase</keyword>
<evidence type="ECO:0000259" key="4">
    <source>
        <dbReference type="Pfam" id="PF05506"/>
    </source>
</evidence>
<proteinExistence type="inferred from homology"/>
<accession>A0A9X2FTQ2</accession>
<gene>
    <name evidence="5" type="ORF">NJR55_02235</name>
</gene>
<dbReference type="InterPro" id="IPR008475">
    <property type="entry name" value="PLipase_C_C"/>
</dbReference>
<dbReference type="Gene3D" id="3.40.720.10">
    <property type="entry name" value="Alkaline Phosphatase, subunit A"/>
    <property type="match status" value="2"/>
</dbReference>
<evidence type="ECO:0000313" key="5">
    <source>
        <dbReference type="EMBL" id="MCP1338402.1"/>
    </source>
</evidence>
<protein>
    <recommendedName>
        <fullName evidence="2">phospholipase C</fullName>
        <ecNumber evidence="2">3.1.4.3</ecNumber>
    </recommendedName>
</protein>
<dbReference type="PANTHER" id="PTHR31956">
    <property type="entry name" value="NON-SPECIFIC PHOSPHOLIPASE C4-RELATED"/>
    <property type="match status" value="1"/>
</dbReference>
<dbReference type="AlphaFoldDB" id="A0A9X2FTQ2"/>
<dbReference type="GO" id="GO:0034480">
    <property type="term" value="F:phosphatidylcholine phospholipase C activity"/>
    <property type="evidence" value="ECO:0007669"/>
    <property type="project" value="UniProtKB-EC"/>
</dbReference>
<dbReference type="CDD" id="cd16014">
    <property type="entry name" value="PLC"/>
    <property type="match status" value="1"/>
</dbReference>
<dbReference type="RefSeq" id="WP_253617446.1">
    <property type="nucleotide sequence ID" value="NZ_JAMZDE010000001.1"/>
</dbReference>
<comment type="similarity">
    <text evidence="1">Belongs to the bacterial phospholipase C family.</text>
</comment>
<dbReference type="Pfam" id="PF05506">
    <property type="entry name" value="PLipase_C_C"/>
    <property type="match status" value="1"/>
</dbReference>
<dbReference type="PANTHER" id="PTHR31956:SF36">
    <property type="entry name" value="NON-HEMOLYTIC PHOSPHOLIPASE C"/>
    <property type="match status" value="1"/>
</dbReference>
<keyword evidence="6" id="KW-1185">Reference proteome</keyword>
<organism evidence="5 6">
    <name type="scientific">Idiomarina rhizosphaerae</name>
    <dbReference type="NCBI Taxonomy" id="2961572"/>
    <lineage>
        <taxon>Bacteria</taxon>
        <taxon>Pseudomonadati</taxon>
        <taxon>Pseudomonadota</taxon>
        <taxon>Gammaproteobacteria</taxon>
        <taxon>Alteromonadales</taxon>
        <taxon>Idiomarinaceae</taxon>
        <taxon>Idiomarina</taxon>
    </lineage>
</organism>
<dbReference type="GO" id="GO:0016042">
    <property type="term" value="P:lipid catabolic process"/>
    <property type="evidence" value="ECO:0007669"/>
    <property type="project" value="InterPro"/>
</dbReference>
<dbReference type="InterPro" id="IPR017767">
    <property type="entry name" value="PC-PLC"/>
</dbReference>
<evidence type="ECO:0000256" key="3">
    <source>
        <dbReference type="ARBA" id="ARBA00022801"/>
    </source>
</evidence>
<dbReference type="InterPro" id="IPR007312">
    <property type="entry name" value="Phosphoesterase"/>
</dbReference>
<dbReference type="EC" id="3.1.4.3" evidence="2"/>
<sequence length="679" mass="75804">MVDISRRRFLLGAGAAGLMASFPAISRALAIPAAVRTGTIKDIEHVVILMQENRSFDHYFGTLSGARGFSDPYPAPAKSFDQAKNRTIFTQLNQTEIGPKFVTPFALNTRQAFEHMRVEGTPHSWPDAQAAWDNGHMDRWPEAKNLHSMGYFERADMPFQYALADAFTLCDAYHCSMHAGTNSNRLFLWSGTNDGQAQFGGPSIGNSHDRLPENGGAAIPYTWTTYVERLQEAGVNWRIYQDMSDNFTDNPLVGFAAFQESLAGKPGSNPELAKRGLTTQALDQLRKDSLENKLPSVSYIIATAEGSEHPGPSSPAQGAAYTSEVLDALTANPEVWAKTALFIMFDENDGFFDHVPPPTPPSEDPASLGEYAGHSQVSTRGEYHVHRSEADSSLEVQDYMGRPYGLGPRVPAYVISPWSRGGYINSEVLDHTSIIRFLEQRFGVLEPNISPWRRAVCGDFTNAFDFVNPNRDLPLAFPDPTADAKRAAALPKRTTPKLPIQQSMPAQEPGMRPHRPSLYKLDLEWDELPETNRLKLTFINKGKHAAVFHVYNRLNLDSIPHRYTVEAKNKTSREWTLIEDAYDLQVMGPEGFHRRLVGKHSEIQPERDISFISDGKYCGLLARSDGFTYYLGQDVDTRKRLPQGQVVHIPTNSNQRYDVSVTSTSSDSFLRQFAGRLNR</sequence>
<evidence type="ECO:0000256" key="2">
    <source>
        <dbReference type="ARBA" id="ARBA00012018"/>
    </source>
</evidence>
<dbReference type="Pfam" id="PF04185">
    <property type="entry name" value="Phosphoesterase"/>
    <property type="match status" value="1"/>
</dbReference>
<dbReference type="Proteomes" id="UP001139474">
    <property type="component" value="Unassembled WGS sequence"/>
</dbReference>